<keyword evidence="2" id="KW-1133">Transmembrane helix</keyword>
<dbReference type="Proteomes" id="UP001177140">
    <property type="component" value="Unassembled WGS sequence"/>
</dbReference>
<keyword evidence="2" id="KW-0472">Membrane</keyword>
<feature type="non-terminal residue" evidence="3">
    <location>
        <position position="111"/>
    </location>
</feature>
<gene>
    <name evidence="3" type="ORF">MKW94_027235</name>
</gene>
<feature type="region of interest" description="Disordered" evidence="1">
    <location>
        <begin position="86"/>
        <end position="111"/>
    </location>
</feature>
<feature type="compositionally biased region" description="Gly residues" evidence="1">
    <location>
        <begin position="19"/>
        <end position="30"/>
    </location>
</feature>
<comment type="caution">
    <text evidence="3">The sequence shown here is derived from an EMBL/GenBank/DDBJ whole genome shotgun (WGS) entry which is preliminary data.</text>
</comment>
<keyword evidence="4" id="KW-1185">Reference proteome</keyword>
<evidence type="ECO:0000313" key="4">
    <source>
        <dbReference type="Proteomes" id="UP001177140"/>
    </source>
</evidence>
<name>A0AA41W1D1_PAPNU</name>
<sequence>LTGVGMALCFSDEDTCGTGTPGVGTPGGSGSYTPTPVRSPEKKTTPIVLGTGIPIFVIFWAVVLFLAIDHQKKKALAVAAATGQTNGTPALGTPVYAEDEQPMHPTVKTTV</sequence>
<keyword evidence="2" id="KW-0812">Transmembrane</keyword>
<dbReference type="EMBL" id="JAJJMA010333986">
    <property type="protein sequence ID" value="MCL7050993.1"/>
    <property type="molecule type" value="Genomic_DNA"/>
</dbReference>
<protein>
    <submittedName>
        <fullName evidence="3">Uncharacterized protein</fullName>
    </submittedName>
</protein>
<reference evidence="3" key="1">
    <citation type="submission" date="2022-03" db="EMBL/GenBank/DDBJ databases">
        <title>A functionally conserved STORR gene fusion in Papaver species that diverged 16.8 million years ago.</title>
        <authorList>
            <person name="Catania T."/>
        </authorList>
    </citation>
    <scope>NUCLEOTIDE SEQUENCE</scope>
    <source>
        <strain evidence="3">S-191538</strain>
    </source>
</reference>
<evidence type="ECO:0000313" key="3">
    <source>
        <dbReference type="EMBL" id="MCL7050993.1"/>
    </source>
</evidence>
<evidence type="ECO:0000256" key="2">
    <source>
        <dbReference type="SAM" id="Phobius"/>
    </source>
</evidence>
<feature type="transmembrane region" description="Helical" evidence="2">
    <location>
        <begin position="47"/>
        <end position="68"/>
    </location>
</feature>
<accession>A0AA41W1D1</accession>
<proteinExistence type="predicted"/>
<evidence type="ECO:0000256" key="1">
    <source>
        <dbReference type="SAM" id="MobiDB-lite"/>
    </source>
</evidence>
<dbReference type="AlphaFoldDB" id="A0AA41W1D1"/>
<feature type="region of interest" description="Disordered" evidence="1">
    <location>
        <begin position="17"/>
        <end position="42"/>
    </location>
</feature>
<organism evidence="3 4">
    <name type="scientific">Papaver nudicaule</name>
    <name type="common">Iceland poppy</name>
    <dbReference type="NCBI Taxonomy" id="74823"/>
    <lineage>
        <taxon>Eukaryota</taxon>
        <taxon>Viridiplantae</taxon>
        <taxon>Streptophyta</taxon>
        <taxon>Embryophyta</taxon>
        <taxon>Tracheophyta</taxon>
        <taxon>Spermatophyta</taxon>
        <taxon>Magnoliopsida</taxon>
        <taxon>Ranunculales</taxon>
        <taxon>Papaveraceae</taxon>
        <taxon>Papaveroideae</taxon>
        <taxon>Papaver</taxon>
    </lineage>
</organism>